<protein>
    <submittedName>
        <fullName evidence="2">DUF501 domain-containing protein</fullName>
    </submittedName>
</protein>
<proteinExistence type="predicted"/>
<name>A0ABS2TNR9_9ACTN</name>
<dbReference type="InterPro" id="IPR007511">
    <property type="entry name" value="DUF501"/>
</dbReference>
<accession>A0ABS2TNR9</accession>
<feature type="region of interest" description="Disordered" evidence="1">
    <location>
        <begin position="171"/>
        <end position="220"/>
    </location>
</feature>
<feature type="compositionally biased region" description="Basic and acidic residues" evidence="1">
    <location>
        <begin position="185"/>
        <end position="206"/>
    </location>
</feature>
<dbReference type="Proteomes" id="UP000749040">
    <property type="component" value="Unassembled WGS sequence"/>
</dbReference>
<dbReference type="PANTHER" id="PTHR37163">
    <property type="entry name" value="CONSERVED PROTEIN"/>
    <property type="match status" value="1"/>
</dbReference>
<evidence type="ECO:0000313" key="2">
    <source>
        <dbReference type="EMBL" id="MBM9504981.1"/>
    </source>
</evidence>
<dbReference type="PANTHER" id="PTHR37163:SF1">
    <property type="entry name" value="DUF501 DOMAIN-CONTAINING PROTEIN"/>
    <property type="match status" value="1"/>
</dbReference>
<sequence length="220" mass="23310">MDNHPHPLTAPHAEPASAADVAAVHAQLGRPPRGLRAVAHRCPCGNPDVVETSPRLEDGTPFPTLYYLTCPRAASAIGTLEADGVMKRMTERLGSEPELAEAYRAAHEDYIARRDAVEVLAGFPSAGGMPDRVKCLHVLAAHSLAAGPGVNPLGDETLAMLPEWWAKGPCVPREDTAAGESTHATADRTAHDTAHHTAHDNDDLSGNHDLPGNGEGEERK</sequence>
<gene>
    <name evidence="2" type="ORF">ITX44_10600</name>
</gene>
<dbReference type="RefSeq" id="WP_205356859.1">
    <property type="nucleotide sequence ID" value="NZ_JADKYB010000005.1"/>
</dbReference>
<keyword evidence="3" id="KW-1185">Reference proteome</keyword>
<dbReference type="EMBL" id="JADKYB010000005">
    <property type="protein sequence ID" value="MBM9504981.1"/>
    <property type="molecule type" value="Genomic_DNA"/>
</dbReference>
<organism evidence="2 3">
    <name type="scientific">Actinacidiphila acididurans</name>
    <dbReference type="NCBI Taxonomy" id="2784346"/>
    <lineage>
        <taxon>Bacteria</taxon>
        <taxon>Bacillati</taxon>
        <taxon>Actinomycetota</taxon>
        <taxon>Actinomycetes</taxon>
        <taxon>Kitasatosporales</taxon>
        <taxon>Streptomycetaceae</taxon>
        <taxon>Actinacidiphila</taxon>
    </lineage>
</organism>
<reference evidence="2 3" key="1">
    <citation type="submission" date="2021-01" db="EMBL/GenBank/DDBJ databases">
        <title>Streptomyces acididurans sp. nov., isolated from a peat swamp forest soil.</title>
        <authorList>
            <person name="Chantavorakit T."/>
            <person name="Duangmal K."/>
        </authorList>
    </citation>
    <scope>NUCLEOTIDE SEQUENCE [LARGE SCALE GENOMIC DNA]</scope>
    <source>
        <strain evidence="2 3">KK5PA1</strain>
    </source>
</reference>
<evidence type="ECO:0000313" key="3">
    <source>
        <dbReference type="Proteomes" id="UP000749040"/>
    </source>
</evidence>
<dbReference type="Pfam" id="PF04417">
    <property type="entry name" value="DUF501"/>
    <property type="match status" value="1"/>
</dbReference>
<comment type="caution">
    <text evidence="2">The sequence shown here is derived from an EMBL/GenBank/DDBJ whole genome shotgun (WGS) entry which is preliminary data.</text>
</comment>
<evidence type="ECO:0000256" key="1">
    <source>
        <dbReference type="SAM" id="MobiDB-lite"/>
    </source>
</evidence>